<proteinExistence type="predicted"/>
<reference evidence="2" key="1">
    <citation type="journal article" date="2022" name="bioRxiv">
        <title>Sequencing and chromosome-scale assembly of the giantPleurodeles waltlgenome.</title>
        <authorList>
            <person name="Brown T."/>
            <person name="Elewa A."/>
            <person name="Iarovenko S."/>
            <person name="Subramanian E."/>
            <person name="Araus A.J."/>
            <person name="Petzold A."/>
            <person name="Susuki M."/>
            <person name="Suzuki K.-i.T."/>
            <person name="Hayashi T."/>
            <person name="Toyoda A."/>
            <person name="Oliveira C."/>
            <person name="Osipova E."/>
            <person name="Leigh N.D."/>
            <person name="Simon A."/>
            <person name="Yun M.H."/>
        </authorList>
    </citation>
    <scope>NUCLEOTIDE SEQUENCE</scope>
    <source>
        <strain evidence="2">20211129_DDA</strain>
        <tissue evidence="2">Liver</tissue>
    </source>
</reference>
<protein>
    <submittedName>
        <fullName evidence="2">Uncharacterized protein</fullName>
    </submittedName>
</protein>
<feature type="compositionally biased region" description="Polar residues" evidence="1">
    <location>
        <begin position="139"/>
        <end position="149"/>
    </location>
</feature>
<organism evidence="2 3">
    <name type="scientific">Pleurodeles waltl</name>
    <name type="common">Iberian ribbed newt</name>
    <dbReference type="NCBI Taxonomy" id="8319"/>
    <lineage>
        <taxon>Eukaryota</taxon>
        <taxon>Metazoa</taxon>
        <taxon>Chordata</taxon>
        <taxon>Craniata</taxon>
        <taxon>Vertebrata</taxon>
        <taxon>Euteleostomi</taxon>
        <taxon>Amphibia</taxon>
        <taxon>Batrachia</taxon>
        <taxon>Caudata</taxon>
        <taxon>Salamandroidea</taxon>
        <taxon>Salamandridae</taxon>
        <taxon>Pleurodelinae</taxon>
        <taxon>Pleurodeles</taxon>
    </lineage>
</organism>
<dbReference type="AlphaFoldDB" id="A0AAV7UJD4"/>
<evidence type="ECO:0000313" key="3">
    <source>
        <dbReference type="Proteomes" id="UP001066276"/>
    </source>
</evidence>
<dbReference type="Proteomes" id="UP001066276">
    <property type="component" value="Chromosome 3_1"/>
</dbReference>
<gene>
    <name evidence="2" type="ORF">NDU88_005262</name>
</gene>
<keyword evidence="3" id="KW-1185">Reference proteome</keyword>
<feature type="region of interest" description="Disordered" evidence="1">
    <location>
        <begin position="78"/>
        <end position="149"/>
    </location>
</feature>
<comment type="caution">
    <text evidence="2">The sequence shown here is derived from an EMBL/GenBank/DDBJ whole genome shotgun (WGS) entry which is preliminary data.</text>
</comment>
<dbReference type="EMBL" id="JANPWB010000005">
    <property type="protein sequence ID" value="KAJ1188501.1"/>
    <property type="molecule type" value="Genomic_DNA"/>
</dbReference>
<sequence>MAVRPSPSGAMSTASPCRHVHWATEPPRRGHGEHLAPQPFVAGHCRRVLRVPSTELHWAPSAAGQTISFTFTAQFTARSEPRSSSGERPSGPQGLLCSSYLGPLLRVPRRSGPARPEPRAPPRLAATSSGSPSRKYAATGSSELHSRSSPVSVGVFSARPIPSSAGLCRQQAKLFLSLWLRRPLARTTILAP</sequence>
<accession>A0AAV7UJD4</accession>
<name>A0AAV7UJD4_PLEWA</name>
<feature type="compositionally biased region" description="Low complexity" evidence="1">
    <location>
        <begin position="82"/>
        <end position="92"/>
    </location>
</feature>
<evidence type="ECO:0000256" key="1">
    <source>
        <dbReference type="SAM" id="MobiDB-lite"/>
    </source>
</evidence>
<evidence type="ECO:0000313" key="2">
    <source>
        <dbReference type="EMBL" id="KAJ1188501.1"/>
    </source>
</evidence>